<keyword evidence="2 4" id="KW-0863">Zinc-finger</keyword>
<name>A0A1Y2B5U0_9FUNG</name>
<protein>
    <recommendedName>
        <fullName evidence="5">C2H2-type domain-containing protein</fullName>
    </recommendedName>
</protein>
<dbReference type="PROSITE" id="PS00028">
    <property type="entry name" value="ZINC_FINGER_C2H2_1"/>
    <property type="match status" value="1"/>
</dbReference>
<proteinExistence type="predicted"/>
<dbReference type="InterPro" id="IPR036236">
    <property type="entry name" value="Znf_C2H2_sf"/>
</dbReference>
<evidence type="ECO:0000256" key="2">
    <source>
        <dbReference type="ARBA" id="ARBA00022771"/>
    </source>
</evidence>
<dbReference type="AlphaFoldDB" id="A0A1Y2B5U0"/>
<gene>
    <name evidence="6" type="ORF">BCR33DRAFT_745103</name>
</gene>
<organism evidence="6 7">
    <name type="scientific">Rhizoclosmatium globosum</name>
    <dbReference type="NCBI Taxonomy" id="329046"/>
    <lineage>
        <taxon>Eukaryota</taxon>
        <taxon>Fungi</taxon>
        <taxon>Fungi incertae sedis</taxon>
        <taxon>Chytridiomycota</taxon>
        <taxon>Chytridiomycota incertae sedis</taxon>
        <taxon>Chytridiomycetes</taxon>
        <taxon>Chytridiales</taxon>
        <taxon>Chytriomycetaceae</taxon>
        <taxon>Rhizoclosmatium</taxon>
    </lineage>
</organism>
<evidence type="ECO:0000256" key="1">
    <source>
        <dbReference type="ARBA" id="ARBA00022723"/>
    </source>
</evidence>
<sequence>MSSSDRDEIEPTEVQPGTEYKCIICDRTFKNNNGYSQHIGGQAHKKRKHVLDIVAPRGEMDVYMKKKLHGEATTEEISGSLNVRDSTEVGNVLGETETNNWNPDPIPEEDINHGCPDEPIRASAAHLSPVQQTLYVQPTIPLISHSSMDPSKFSALFKNIEMSDKKLSPFYPYPNETYQSFMRLVESCPKVPDSVWDQVLKWIIARPKPLDPKDLPKKLKEGIALLQSSSVNNKKVGEFETHIIGHLNDETPVVVRHRDIVDCLLELLLDNFHDMYFEPAIQVDKNGDRIYGEFNTGSWWISQTSSIMQKLGPLAKLLALEVYSDSTQLDGGGKVSEHPVYMSCSNIPLKLRYRPATKKLLGFIETPWSKLSKKERETDKFRDFVRDMYHKSFEYIFQKIKELQTFGFYFYLGCTMYHFVPRMSCFPADMQEHYVITRTSSATAKCPCLECMVQIHFLHMTEFGDPEKSADDYDSLSITYAEMLMEDNTPKLRTEHDMEAIAATKNSAKIKKASIHPGLNAFTGFILSPLYLSVPSDYFMHGISGINKHIFDNLILFLNKYYTGRGEASRIEKAMALRFRAMPRTDQSRLPTNSVMDSTNLSAKERNAITLVLLYAVQGLLKGNYNLESVSKYNYSPPLPEPHFTLFLKMMIAHLKWQKICKVAEMSEAELVKVEELTKEFCLAFVAMYESIGKELQIPKLHALVHHFGSSVRRFGIPLNWVTAMYEHFHHFIKNDYKYKSNKRDVVGGLIANNARSTAFSYLDTKFDEEKEVVLIESESESDRFIGQQLAFSVIQTCHANTKIESLKLSILGEKSCARAIDDLKSRETMAPLERATLGPTMQSTLEHTNLILDSIAVRINQTDGVFLDDSDSEPEFQLGDDDIEFKYLKFHNSVIPAKTRYRYHANTSFFGYCRFSNIQLRGGEAGPIFAKVLALVSISSRAKHHGGGSAWVQFYEDAVVGQPLKYGCPYLKLTKVKSLIGVEEFGKEVMLVPDFSRIENGNTEVFYFQNAYM</sequence>
<dbReference type="GO" id="GO:0008270">
    <property type="term" value="F:zinc ion binding"/>
    <property type="evidence" value="ECO:0007669"/>
    <property type="project" value="UniProtKB-KW"/>
</dbReference>
<evidence type="ECO:0000259" key="5">
    <source>
        <dbReference type="PROSITE" id="PS50157"/>
    </source>
</evidence>
<evidence type="ECO:0000313" key="7">
    <source>
        <dbReference type="Proteomes" id="UP000193642"/>
    </source>
</evidence>
<dbReference type="OrthoDB" id="2418900at2759"/>
<dbReference type="InterPro" id="IPR022755">
    <property type="entry name" value="Znf_C2H2_jaz"/>
</dbReference>
<keyword evidence="1" id="KW-0479">Metal-binding</keyword>
<dbReference type="Pfam" id="PF12171">
    <property type="entry name" value="zf-C2H2_jaz"/>
    <property type="match status" value="1"/>
</dbReference>
<dbReference type="Gene3D" id="3.30.160.60">
    <property type="entry name" value="Classic Zinc Finger"/>
    <property type="match status" value="1"/>
</dbReference>
<dbReference type="EMBL" id="MCGO01000085">
    <property type="protein sequence ID" value="ORY29910.1"/>
    <property type="molecule type" value="Genomic_DNA"/>
</dbReference>
<evidence type="ECO:0000256" key="3">
    <source>
        <dbReference type="ARBA" id="ARBA00022833"/>
    </source>
</evidence>
<reference evidence="6 7" key="1">
    <citation type="submission" date="2016-07" db="EMBL/GenBank/DDBJ databases">
        <title>Pervasive Adenine N6-methylation of Active Genes in Fungi.</title>
        <authorList>
            <consortium name="DOE Joint Genome Institute"/>
            <person name="Mondo S.J."/>
            <person name="Dannebaum R.O."/>
            <person name="Kuo R.C."/>
            <person name="Labutti K."/>
            <person name="Haridas S."/>
            <person name="Kuo A."/>
            <person name="Salamov A."/>
            <person name="Ahrendt S.R."/>
            <person name="Lipzen A."/>
            <person name="Sullivan W."/>
            <person name="Andreopoulos W.B."/>
            <person name="Clum A."/>
            <person name="Lindquist E."/>
            <person name="Daum C."/>
            <person name="Ramamoorthy G.K."/>
            <person name="Gryganskyi A."/>
            <person name="Culley D."/>
            <person name="Magnuson J.K."/>
            <person name="James T.Y."/>
            <person name="O'Malley M.A."/>
            <person name="Stajich J.E."/>
            <person name="Spatafora J.W."/>
            <person name="Visel A."/>
            <person name="Grigoriev I.V."/>
        </authorList>
    </citation>
    <scope>NUCLEOTIDE SEQUENCE [LARGE SCALE GENOMIC DNA]</scope>
    <source>
        <strain evidence="6 7">JEL800</strain>
    </source>
</reference>
<dbReference type="Pfam" id="PF18759">
    <property type="entry name" value="Plavaka"/>
    <property type="match status" value="1"/>
</dbReference>
<dbReference type="Proteomes" id="UP000193642">
    <property type="component" value="Unassembled WGS sequence"/>
</dbReference>
<evidence type="ECO:0000313" key="6">
    <source>
        <dbReference type="EMBL" id="ORY29910.1"/>
    </source>
</evidence>
<dbReference type="SUPFAM" id="SSF57667">
    <property type="entry name" value="beta-beta-alpha zinc fingers"/>
    <property type="match status" value="1"/>
</dbReference>
<dbReference type="PROSITE" id="PS50157">
    <property type="entry name" value="ZINC_FINGER_C2H2_2"/>
    <property type="match status" value="1"/>
</dbReference>
<accession>A0A1Y2B5U0</accession>
<keyword evidence="7" id="KW-1185">Reference proteome</keyword>
<dbReference type="InterPro" id="IPR041078">
    <property type="entry name" value="Plavaka"/>
</dbReference>
<dbReference type="InterPro" id="IPR013087">
    <property type="entry name" value="Znf_C2H2_type"/>
</dbReference>
<comment type="caution">
    <text evidence="6">The sequence shown here is derived from an EMBL/GenBank/DDBJ whole genome shotgun (WGS) entry which is preliminary data.</text>
</comment>
<evidence type="ECO:0000256" key="4">
    <source>
        <dbReference type="PROSITE-ProRule" id="PRU00042"/>
    </source>
</evidence>
<feature type="domain" description="C2H2-type" evidence="5">
    <location>
        <begin position="20"/>
        <end position="49"/>
    </location>
</feature>
<keyword evidence="3" id="KW-0862">Zinc</keyword>